<proteinExistence type="predicted"/>
<feature type="region of interest" description="Disordered" evidence="2">
    <location>
        <begin position="1"/>
        <end position="44"/>
    </location>
</feature>
<dbReference type="GO" id="GO:0008270">
    <property type="term" value="F:zinc ion binding"/>
    <property type="evidence" value="ECO:0007669"/>
    <property type="project" value="InterPro"/>
</dbReference>
<dbReference type="CDD" id="cd12148">
    <property type="entry name" value="fungal_TF_MHR"/>
    <property type="match status" value="1"/>
</dbReference>
<keyword evidence="1" id="KW-0539">Nucleus</keyword>
<reference evidence="4 5" key="1">
    <citation type="submission" date="2023-08" db="EMBL/GenBank/DDBJ databases">
        <title>Black Yeasts Isolated from many extreme environments.</title>
        <authorList>
            <person name="Coleine C."/>
            <person name="Stajich J.E."/>
            <person name="Selbmann L."/>
        </authorList>
    </citation>
    <scope>NUCLEOTIDE SEQUENCE [LARGE SCALE GENOMIC DNA]</scope>
    <source>
        <strain evidence="4 5">CCFEE 5792</strain>
    </source>
</reference>
<dbReference type="PANTHER" id="PTHR47425">
    <property type="entry name" value="FARB-RELATED"/>
    <property type="match status" value="1"/>
</dbReference>
<feature type="domain" description="Xylanolytic transcriptional activator regulatory" evidence="3">
    <location>
        <begin position="141"/>
        <end position="300"/>
    </location>
</feature>
<gene>
    <name evidence="4" type="ORF">LTR84_000073</name>
</gene>
<dbReference type="InterPro" id="IPR052761">
    <property type="entry name" value="Fungal_Detox/Toxin_TFs"/>
</dbReference>
<dbReference type="InterPro" id="IPR007219">
    <property type="entry name" value="XnlR_reg_dom"/>
</dbReference>
<organism evidence="4 5">
    <name type="scientific">Exophiala bonariae</name>
    <dbReference type="NCBI Taxonomy" id="1690606"/>
    <lineage>
        <taxon>Eukaryota</taxon>
        <taxon>Fungi</taxon>
        <taxon>Dikarya</taxon>
        <taxon>Ascomycota</taxon>
        <taxon>Pezizomycotina</taxon>
        <taxon>Eurotiomycetes</taxon>
        <taxon>Chaetothyriomycetidae</taxon>
        <taxon>Chaetothyriales</taxon>
        <taxon>Herpotrichiellaceae</taxon>
        <taxon>Exophiala</taxon>
    </lineage>
</organism>
<comment type="caution">
    <text evidence="4">The sequence shown here is derived from an EMBL/GenBank/DDBJ whole genome shotgun (WGS) entry which is preliminary data.</text>
</comment>
<evidence type="ECO:0000313" key="4">
    <source>
        <dbReference type="EMBL" id="KAK5064240.1"/>
    </source>
</evidence>
<evidence type="ECO:0000313" key="5">
    <source>
        <dbReference type="Proteomes" id="UP001358417"/>
    </source>
</evidence>
<dbReference type="PANTHER" id="PTHR47425:SF2">
    <property type="entry name" value="FARB-RELATED"/>
    <property type="match status" value="1"/>
</dbReference>
<protein>
    <recommendedName>
        <fullName evidence="3">Xylanolytic transcriptional activator regulatory domain-containing protein</fullName>
    </recommendedName>
</protein>
<evidence type="ECO:0000259" key="3">
    <source>
        <dbReference type="Pfam" id="PF04082"/>
    </source>
</evidence>
<name>A0AAV9NQ12_9EURO</name>
<dbReference type="GeneID" id="89968295"/>
<sequence>MSSLNKSCPAAESELQSTAQPTNLGLGGLTHQALSESPEPTSDEELQFIGHTNPQGIFLAATSPTASIASGGGDKIGVWLPRKTYDHIKRHRIGLVNRRSKTLYGQSQLISNVLLPCLLDQSFHLIPNPVDFAVLQNIYKTEVHPIFPVVEFDMPPPTTAESSPTRILLMQTICLAAATSPRARKHLKLPSLSDSVQMPSDFISYLSQAILTFVDLGTSRDKLVAVQALSVLSLFSQLSNDNHSSAEYCGRAVSYVQTLQLHLDTSRFRKDHRIATRLFLCVWALDRLNAAFHGRPVLMHGRDFGRDMTMSVSQQDNGFQLFLVVIELLDKIIDLYRPSTGTQNNWVDDFPSFEDLIIQTGSQRISGYLIGKFHANEKNPLHVFSWLNPIEFAG</sequence>
<keyword evidence="5" id="KW-1185">Reference proteome</keyword>
<dbReference type="RefSeq" id="XP_064711564.1">
    <property type="nucleotide sequence ID" value="XM_064843704.1"/>
</dbReference>
<evidence type="ECO:0000256" key="1">
    <source>
        <dbReference type="ARBA" id="ARBA00023242"/>
    </source>
</evidence>
<dbReference type="GO" id="GO:0003677">
    <property type="term" value="F:DNA binding"/>
    <property type="evidence" value="ECO:0007669"/>
    <property type="project" value="InterPro"/>
</dbReference>
<feature type="compositionally biased region" description="Polar residues" evidence="2">
    <location>
        <begin position="14"/>
        <end position="23"/>
    </location>
</feature>
<dbReference type="Proteomes" id="UP001358417">
    <property type="component" value="Unassembled WGS sequence"/>
</dbReference>
<dbReference type="GO" id="GO:0006351">
    <property type="term" value="P:DNA-templated transcription"/>
    <property type="evidence" value="ECO:0007669"/>
    <property type="project" value="InterPro"/>
</dbReference>
<dbReference type="Pfam" id="PF04082">
    <property type="entry name" value="Fungal_trans"/>
    <property type="match status" value="1"/>
</dbReference>
<accession>A0AAV9NQ12</accession>
<dbReference type="AlphaFoldDB" id="A0AAV9NQ12"/>
<dbReference type="EMBL" id="JAVRRD010000001">
    <property type="protein sequence ID" value="KAK5064240.1"/>
    <property type="molecule type" value="Genomic_DNA"/>
</dbReference>
<evidence type="ECO:0000256" key="2">
    <source>
        <dbReference type="SAM" id="MobiDB-lite"/>
    </source>
</evidence>